<sequence>MLTLTPDQAQKARALAGTNEKLLPGFSPLERAFILTLKEYLGDSLCGGCEVPLSAEYAVSDVGRPDEWPECQACRRAVQAAKRGLK</sequence>
<keyword evidence="2" id="KW-1185">Reference proteome</keyword>
<dbReference type="RefSeq" id="WP_048089128.1">
    <property type="nucleotide sequence ID" value="NZ_JMIY01000001.1"/>
</dbReference>
<organism evidence="1 2">
    <name type="scientific">Candidatus Methanoperedens nitratireducens</name>
    <dbReference type="NCBI Taxonomy" id="1392998"/>
    <lineage>
        <taxon>Archaea</taxon>
        <taxon>Methanobacteriati</taxon>
        <taxon>Methanobacteriota</taxon>
        <taxon>Stenosarchaea group</taxon>
        <taxon>Methanomicrobia</taxon>
        <taxon>Methanosarcinales</taxon>
        <taxon>ANME-2 cluster</taxon>
        <taxon>Candidatus Methanoperedentaceae</taxon>
        <taxon>Candidatus Methanoperedens</taxon>
    </lineage>
</organism>
<dbReference type="EMBL" id="JMIY01000001">
    <property type="protein sequence ID" value="KCZ73646.1"/>
    <property type="molecule type" value="Genomic_DNA"/>
</dbReference>
<dbReference type="AlphaFoldDB" id="A0A062V3H9"/>
<gene>
    <name evidence="1" type="ORF">ANME2D_00718</name>
</gene>
<dbReference type="Proteomes" id="UP000027153">
    <property type="component" value="Unassembled WGS sequence"/>
</dbReference>
<name>A0A062V3H9_9EURY</name>
<evidence type="ECO:0000313" key="2">
    <source>
        <dbReference type="Proteomes" id="UP000027153"/>
    </source>
</evidence>
<protein>
    <submittedName>
        <fullName evidence="1">Uncharacterized protein</fullName>
    </submittedName>
</protein>
<evidence type="ECO:0000313" key="1">
    <source>
        <dbReference type="EMBL" id="KCZ73646.1"/>
    </source>
</evidence>
<comment type="caution">
    <text evidence="1">The sequence shown here is derived from an EMBL/GenBank/DDBJ whole genome shotgun (WGS) entry which is preliminary data.</text>
</comment>
<reference evidence="1 2" key="1">
    <citation type="journal article" date="2013" name="Nature">
        <title>Anaerobic oxidation of methane coupled to nitrate reduction in a novel archaeal lineage.</title>
        <authorList>
            <person name="Haroon M.F."/>
            <person name="Hu S."/>
            <person name="Shi Y."/>
            <person name="Imelfort M."/>
            <person name="Keller J."/>
            <person name="Hugenholtz P."/>
            <person name="Yuan Z."/>
            <person name="Tyson G.W."/>
        </authorList>
    </citation>
    <scope>NUCLEOTIDE SEQUENCE [LARGE SCALE GENOMIC DNA]</scope>
    <source>
        <strain evidence="1 2">ANME-2d</strain>
    </source>
</reference>
<accession>A0A062V3H9</accession>
<proteinExistence type="predicted"/>